<evidence type="ECO:0000256" key="1">
    <source>
        <dbReference type="SAM" id="MobiDB-lite"/>
    </source>
</evidence>
<evidence type="ECO:0000259" key="2">
    <source>
        <dbReference type="Pfam" id="PF14065"/>
    </source>
</evidence>
<dbReference type="InterPro" id="IPR025351">
    <property type="entry name" value="Pvc16_N"/>
</dbReference>
<sequence length="214" mass="24744">MVDVVLSVLKDKLNEYFKNVVGTTESDLIEFISTSNNDPVSFTNDKITPFLINISEDRKFRNPDQYSGIVRDGIRTQTNPEIRIELLILFVSKFSKYDQALKFLSHVIKFFQVNRIFNPLNSPQLSEENIEKLIVELISLPLEEQNQVWHSLNTSYLPSVLYRVRLLSFIDEQSIEFVGTPLQDINLAIGEKYPLPETKEDEETEQENSINNQA</sequence>
<feature type="domain" description="Pvc16 N-terminal" evidence="2">
    <location>
        <begin position="5"/>
        <end position="171"/>
    </location>
</feature>
<protein>
    <submittedName>
        <fullName evidence="3">DUF4255 domain-containing protein</fullName>
    </submittedName>
</protein>
<dbReference type="AlphaFoldDB" id="A0A554VN89"/>
<reference evidence="3 4" key="1">
    <citation type="submission" date="2019-07" db="EMBL/GenBank/DDBJ databases">
        <title>The draft genome sequence of Aquimarina algiphila M91.</title>
        <authorList>
            <person name="Meng X."/>
        </authorList>
    </citation>
    <scope>NUCLEOTIDE SEQUENCE [LARGE SCALE GENOMIC DNA]</scope>
    <source>
        <strain evidence="3 4">M91</strain>
    </source>
</reference>
<evidence type="ECO:0000313" key="3">
    <source>
        <dbReference type="EMBL" id="TSE09829.1"/>
    </source>
</evidence>
<dbReference type="OrthoDB" id="7560784at2"/>
<dbReference type="Pfam" id="PF14065">
    <property type="entry name" value="Pvc16_N"/>
    <property type="match status" value="1"/>
</dbReference>
<accession>A0A554VN89</accession>
<name>A0A554VN89_9FLAO</name>
<organism evidence="3 4">
    <name type="scientific">Aquimarina algiphila</name>
    <dbReference type="NCBI Taxonomy" id="2047982"/>
    <lineage>
        <taxon>Bacteria</taxon>
        <taxon>Pseudomonadati</taxon>
        <taxon>Bacteroidota</taxon>
        <taxon>Flavobacteriia</taxon>
        <taxon>Flavobacteriales</taxon>
        <taxon>Flavobacteriaceae</taxon>
        <taxon>Aquimarina</taxon>
    </lineage>
</organism>
<dbReference type="Proteomes" id="UP000318833">
    <property type="component" value="Unassembled WGS sequence"/>
</dbReference>
<evidence type="ECO:0000313" key="4">
    <source>
        <dbReference type="Proteomes" id="UP000318833"/>
    </source>
</evidence>
<comment type="caution">
    <text evidence="3">The sequence shown here is derived from an EMBL/GenBank/DDBJ whole genome shotgun (WGS) entry which is preliminary data.</text>
</comment>
<dbReference type="RefSeq" id="WP_109438884.1">
    <property type="nucleotide sequence ID" value="NZ_CANLFO010000001.1"/>
</dbReference>
<gene>
    <name evidence="3" type="ORF">FOF46_07380</name>
</gene>
<feature type="region of interest" description="Disordered" evidence="1">
    <location>
        <begin position="193"/>
        <end position="214"/>
    </location>
</feature>
<keyword evidence="4" id="KW-1185">Reference proteome</keyword>
<proteinExistence type="predicted"/>
<dbReference type="EMBL" id="VLNR01000011">
    <property type="protein sequence ID" value="TSE09829.1"/>
    <property type="molecule type" value="Genomic_DNA"/>
</dbReference>